<comment type="function">
    <text evidence="8 10">GTPase that plays an essential role in the late steps of ribosome biogenesis.</text>
</comment>
<evidence type="ECO:0000256" key="7">
    <source>
        <dbReference type="ARBA" id="ARBA00032345"/>
    </source>
</evidence>
<proteinExistence type="inferred from homology"/>
<gene>
    <name evidence="8" type="primary">der</name>
    <name evidence="12" type="ORF">M23134_03383</name>
</gene>
<evidence type="ECO:0000256" key="8">
    <source>
        <dbReference type="HAMAP-Rule" id="MF_00195"/>
    </source>
</evidence>
<evidence type="ECO:0000256" key="1">
    <source>
        <dbReference type="ARBA" id="ARBA00008279"/>
    </source>
</evidence>
<dbReference type="PROSITE" id="PS51712">
    <property type="entry name" value="G_ENGA"/>
    <property type="match status" value="2"/>
</dbReference>
<comment type="similarity">
    <text evidence="1 8 9 10">Belongs to the TRAFAC class TrmE-Era-EngA-EngB-Septin-like GTPase superfamily. EngA (Der) GTPase family.</text>
</comment>
<dbReference type="SUPFAM" id="SSF52540">
    <property type="entry name" value="P-loop containing nucleoside triphosphate hydrolases"/>
    <property type="match status" value="2"/>
</dbReference>
<dbReference type="GO" id="GO:0043022">
    <property type="term" value="F:ribosome binding"/>
    <property type="evidence" value="ECO:0007669"/>
    <property type="project" value="TreeGrafter"/>
</dbReference>
<evidence type="ECO:0000256" key="3">
    <source>
        <dbReference type="ARBA" id="ARBA00022517"/>
    </source>
</evidence>
<dbReference type="InterPro" id="IPR006073">
    <property type="entry name" value="GTP-bd"/>
</dbReference>
<feature type="binding site" evidence="8">
    <location>
        <begin position="230"/>
        <end position="234"/>
    </location>
    <ligand>
        <name>GTP</name>
        <dbReference type="ChEBI" id="CHEBI:37565"/>
        <label>2</label>
    </ligand>
</feature>
<accession>A1ZV29</accession>
<dbReference type="OrthoDB" id="9805918at2"/>
<keyword evidence="6 8" id="KW-0342">GTP-binding</keyword>
<dbReference type="RefSeq" id="WP_002702189.1">
    <property type="nucleotide sequence ID" value="NZ_AAWS01000043.1"/>
</dbReference>
<keyword evidence="5 8" id="KW-0547">Nucleotide-binding</keyword>
<dbReference type="PRINTS" id="PR00326">
    <property type="entry name" value="GTP1OBG"/>
</dbReference>
<evidence type="ECO:0000259" key="11">
    <source>
        <dbReference type="PROSITE" id="PS51712"/>
    </source>
</evidence>
<feature type="domain" description="EngA-type G" evidence="11">
    <location>
        <begin position="177"/>
        <end position="352"/>
    </location>
</feature>
<dbReference type="PANTHER" id="PTHR43834">
    <property type="entry name" value="GTPASE DER"/>
    <property type="match status" value="1"/>
</dbReference>
<evidence type="ECO:0000256" key="5">
    <source>
        <dbReference type="ARBA" id="ARBA00022741"/>
    </source>
</evidence>
<protein>
    <recommendedName>
        <fullName evidence="2 8">GTPase Der</fullName>
    </recommendedName>
    <alternativeName>
        <fullName evidence="7 8">GTP-binding protein EngA</fullName>
    </alternativeName>
</protein>
<dbReference type="FunFam" id="3.40.50.300:FF:000040">
    <property type="entry name" value="GTPase Der"/>
    <property type="match status" value="1"/>
</dbReference>
<dbReference type="GO" id="GO:0005525">
    <property type="term" value="F:GTP binding"/>
    <property type="evidence" value="ECO:0007669"/>
    <property type="project" value="UniProtKB-UniRule"/>
</dbReference>
<dbReference type="Proteomes" id="UP000004095">
    <property type="component" value="Unassembled WGS sequence"/>
</dbReference>
<dbReference type="Pfam" id="PF01926">
    <property type="entry name" value="MMR_HSR1"/>
    <property type="match status" value="2"/>
</dbReference>
<reference evidence="12 13" key="1">
    <citation type="submission" date="2007-01" db="EMBL/GenBank/DDBJ databases">
        <authorList>
            <person name="Haygood M."/>
            <person name="Podell S."/>
            <person name="Anderson C."/>
            <person name="Hopkinson B."/>
            <person name="Roe K."/>
            <person name="Barbeau K."/>
            <person name="Gaasterland T."/>
            <person name="Ferriera S."/>
            <person name="Johnson J."/>
            <person name="Kravitz S."/>
            <person name="Beeson K."/>
            <person name="Sutton G."/>
            <person name="Rogers Y.-H."/>
            <person name="Friedman R."/>
            <person name="Frazier M."/>
            <person name="Venter J.C."/>
        </authorList>
    </citation>
    <scope>NUCLEOTIDE SEQUENCE [LARGE SCALE GENOMIC DNA]</scope>
    <source>
        <strain evidence="12 13">ATCC 23134</strain>
    </source>
</reference>
<keyword evidence="3 8" id="KW-0690">Ribosome biogenesis</keyword>
<dbReference type="InterPro" id="IPR005225">
    <property type="entry name" value="Small_GTP-bd"/>
</dbReference>
<evidence type="ECO:0000313" key="13">
    <source>
        <dbReference type="Proteomes" id="UP000004095"/>
    </source>
</evidence>
<dbReference type="HAMAP" id="MF_00195">
    <property type="entry name" value="GTPase_Der"/>
    <property type="match status" value="1"/>
</dbReference>
<dbReference type="NCBIfam" id="TIGR00231">
    <property type="entry name" value="small_GTP"/>
    <property type="match status" value="2"/>
</dbReference>
<dbReference type="GO" id="GO:0042254">
    <property type="term" value="P:ribosome biogenesis"/>
    <property type="evidence" value="ECO:0007669"/>
    <property type="project" value="UniProtKB-KW"/>
</dbReference>
<organism evidence="12 13">
    <name type="scientific">Microscilla marina ATCC 23134</name>
    <dbReference type="NCBI Taxonomy" id="313606"/>
    <lineage>
        <taxon>Bacteria</taxon>
        <taxon>Pseudomonadati</taxon>
        <taxon>Bacteroidota</taxon>
        <taxon>Cytophagia</taxon>
        <taxon>Cytophagales</taxon>
        <taxon>Microscillaceae</taxon>
        <taxon>Microscilla</taxon>
    </lineage>
</organism>
<dbReference type="FunFam" id="3.40.50.300:FF:000057">
    <property type="entry name" value="GTPase Der"/>
    <property type="match status" value="1"/>
</dbReference>
<feature type="domain" description="EngA-type G" evidence="11">
    <location>
        <begin position="3"/>
        <end position="168"/>
    </location>
</feature>
<dbReference type="PANTHER" id="PTHR43834:SF6">
    <property type="entry name" value="GTPASE DER"/>
    <property type="match status" value="1"/>
</dbReference>
<feature type="binding site" evidence="8">
    <location>
        <begin position="9"/>
        <end position="16"/>
    </location>
    <ligand>
        <name>GTP</name>
        <dbReference type="ChEBI" id="CHEBI:37565"/>
        <label>1</label>
    </ligand>
</feature>
<evidence type="ECO:0000256" key="4">
    <source>
        <dbReference type="ARBA" id="ARBA00022737"/>
    </source>
</evidence>
<feature type="binding site" evidence="8">
    <location>
        <begin position="119"/>
        <end position="122"/>
    </location>
    <ligand>
        <name>GTP</name>
        <dbReference type="ChEBI" id="CHEBI:37565"/>
        <label>1</label>
    </ligand>
</feature>
<evidence type="ECO:0000256" key="2">
    <source>
        <dbReference type="ARBA" id="ARBA00020953"/>
    </source>
</evidence>
<evidence type="ECO:0000256" key="10">
    <source>
        <dbReference type="RuleBase" id="RU004481"/>
    </source>
</evidence>
<dbReference type="Pfam" id="PF14714">
    <property type="entry name" value="KH_dom-like"/>
    <property type="match status" value="1"/>
</dbReference>
<dbReference type="FunFam" id="3.30.300.20:FF:000004">
    <property type="entry name" value="GTPase Der"/>
    <property type="match status" value="1"/>
</dbReference>
<dbReference type="InterPro" id="IPR032859">
    <property type="entry name" value="KH_dom-like"/>
</dbReference>
<feature type="binding site" evidence="8">
    <location>
        <begin position="56"/>
        <end position="60"/>
    </location>
    <ligand>
        <name>GTP</name>
        <dbReference type="ChEBI" id="CHEBI:37565"/>
        <label>1</label>
    </ligand>
</feature>
<sequence>MSNIVAIVGRPNVGKSTLFNRLIEQRKSIMDNQSGVTRDRVYGQAEWIGKFFTVIDTGGYVVGSEDVFEGAIREQVEIAIEESSVVLFVVDCITGLTDLDKDFANVLRRGSKPVIIVANKADNIEKEYMASEFYQLGLEGDIFPISAQSGSGSGDLLDEVVKHFDDVEEEDPYAGIPKIAIVGRPNAGKSSLVNVLTGKERSIVTDIAGTTRDSVNTHYKAFGKNFILTDTAGLRRKSRVKDNIEFYSTMRALRSLEASDICIVMVDATRGIEGQDVNIIGLADKNGKGIVIMVNKWDLIEKDTKTAEKFRKDIAEKIAPMTYIPIIFGSVLEKQRIFQVVEKAIEVYGNRNQKISTSELNKMMLPEIEHYPPPAIKGKYVRIKYVTQLPTYKPTFAFFCNLPQYIKESYQRYLENKLRKHFNFEGVPIQLFFRKK</sequence>
<dbReference type="CDD" id="cd01894">
    <property type="entry name" value="EngA1"/>
    <property type="match status" value="1"/>
</dbReference>
<dbReference type="Gene3D" id="3.30.300.20">
    <property type="match status" value="1"/>
</dbReference>
<dbReference type="Gene3D" id="3.40.50.300">
    <property type="entry name" value="P-loop containing nucleotide triphosphate hydrolases"/>
    <property type="match status" value="2"/>
</dbReference>
<dbReference type="InterPro" id="IPR027417">
    <property type="entry name" value="P-loop_NTPase"/>
</dbReference>
<dbReference type="EMBL" id="AAWS01000043">
    <property type="protein sequence ID" value="EAY25807.1"/>
    <property type="molecule type" value="Genomic_DNA"/>
</dbReference>
<evidence type="ECO:0000256" key="6">
    <source>
        <dbReference type="ARBA" id="ARBA00023134"/>
    </source>
</evidence>
<keyword evidence="13" id="KW-1185">Reference proteome</keyword>
<comment type="subunit">
    <text evidence="8">Associates with the 50S ribosomal subunit.</text>
</comment>
<name>A1ZV29_MICM2</name>
<evidence type="ECO:0000256" key="9">
    <source>
        <dbReference type="PROSITE-ProRule" id="PRU01049"/>
    </source>
</evidence>
<dbReference type="eggNOG" id="COG1160">
    <property type="taxonomic scope" value="Bacteria"/>
</dbReference>
<dbReference type="InterPro" id="IPR016484">
    <property type="entry name" value="GTPase_Der"/>
</dbReference>
<feature type="binding site" evidence="8">
    <location>
        <begin position="183"/>
        <end position="190"/>
    </location>
    <ligand>
        <name>GTP</name>
        <dbReference type="ChEBI" id="CHEBI:37565"/>
        <label>2</label>
    </ligand>
</feature>
<dbReference type="PIRSF" id="PIRSF006485">
    <property type="entry name" value="GTP-binding_EngA"/>
    <property type="match status" value="1"/>
</dbReference>
<dbReference type="InterPro" id="IPR031166">
    <property type="entry name" value="G_ENGA"/>
</dbReference>
<comment type="caution">
    <text evidence="12">The sequence shown here is derived from an EMBL/GenBank/DDBJ whole genome shotgun (WGS) entry which is preliminary data.</text>
</comment>
<evidence type="ECO:0000313" key="12">
    <source>
        <dbReference type="EMBL" id="EAY25807.1"/>
    </source>
</evidence>
<dbReference type="CDD" id="cd01895">
    <property type="entry name" value="EngA2"/>
    <property type="match status" value="1"/>
</dbReference>
<dbReference type="InterPro" id="IPR015946">
    <property type="entry name" value="KH_dom-like_a/b"/>
</dbReference>
<dbReference type="NCBIfam" id="TIGR03594">
    <property type="entry name" value="GTPase_EngA"/>
    <property type="match status" value="1"/>
</dbReference>
<dbReference type="AlphaFoldDB" id="A1ZV29"/>
<keyword evidence="4 10" id="KW-0677">Repeat</keyword>
<feature type="binding site" evidence="8">
    <location>
        <begin position="295"/>
        <end position="298"/>
    </location>
    <ligand>
        <name>GTP</name>
        <dbReference type="ChEBI" id="CHEBI:37565"/>
        <label>2</label>
    </ligand>
</feature>